<keyword evidence="13" id="KW-1185">Reference proteome</keyword>
<evidence type="ECO:0000256" key="8">
    <source>
        <dbReference type="ARBA" id="ARBA00022679"/>
    </source>
</evidence>
<evidence type="ECO:0000256" key="10">
    <source>
        <dbReference type="ARBA" id="ARBA00048975"/>
    </source>
</evidence>
<comment type="similarity">
    <text evidence="2 11">Belongs to the LpxB family.</text>
</comment>
<gene>
    <name evidence="11 12" type="primary">lpxB</name>
    <name evidence="12" type="ORF">I6N98_12245</name>
</gene>
<evidence type="ECO:0000256" key="9">
    <source>
        <dbReference type="ARBA" id="ARBA00023098"/>
    </source>
</evidence>
<evidence type="ECO:0000256" key="1">
    <source>
        <dbReference type="ARBA" id="ARBA00002056"/>
    </source>
</evidence>
<reference evidence="12 13" key="1">
    <citation type="submission" date="2020-12" db="EMBL/GenBank/DDBJ databases">
        <authorList>
            <person name="Shan Y."/>
        </authorList>
    </citation>
    <scope>NUCLEOTIDE SEQUENCE [LARGE SCALE GENOMIC DNA]</scope>
    <source>
        <strain evidence="13">csc3.9</strain>
    </source>
</reference>
<dbReference type="RefSeq" id="WP_198568637.1">
    <property type="nucleotide sequence ID" value="NZ_CP066167.1"/>
</dbReference>
<accession>A0A7T4UQA7</accession>
<evidence type="ECO:0000256" key="7">
    <source>
        <dbReference type="ARBA" id="ARBA00022676"/>
    </source>
</evidence>
<evidence type="ECO:0000313" key="12">
    <source>
        <dbReference type="EMBL" id="QQD17135.1"/>
    </source>
</evidence>
<evidence type="ECO:0000256" key="4">
    <source>
        <dbReference type="ARBA" id="ARBA00020902"/>
    </source>
</evidence>
<dbReference type="KEGG" id="snan:I6N98_12245"/>
<keyword evidence="7 11" id="KW-0328">Glycosyltransferase</keyword>
<dbReference type="PANTHER" id="PTHR30372">
    <property type="entry name" value="LIPID-A-DISACCHARIDE SYNTHASE"/>
    <property type="match status" value="1"/>
</dbReference>
<organism evidence="12 13">
    <name type="scientific">Spongiibacter nanhainus</name>
    <dbReference type="NCBI Taxonomy" id="2794344"/>
    <lineage>
        <taxon>Bacteria</taxon>
        <taxon>Pseudomonadati</taxon>
        <taxon>Pseudomonadota</taxon>
        <taxon>Gammaproteobacteria</taxon>
        <taxon>Cellvibrionales</taxon>
        <taxon>Spongiibacteraceae</taxon>
        <taxon>Spongiibacter</taxon>
    </lineage>
</organism>
<keyword evidence="8 11" id="KW-0808">Transferase</keyword>
<dbReference type="Pfam" id="PF02684">
    <property type="entry name" value="LpxB"/>
    <property type="match status" value="1"/>
</dbReference>
<dbReference type="GO" id="GO:0008915">
    <property type="term" value="F:lipid-A-disaccharide synthase activity"/>
    <property type="evidence" value="ECO:0007669"/>
    <property type="project" value="UniProtKB-UniRule"/>
</dbReference>
<dbReference type="NCBIfam" id="TIGR00215">
    <property type="entry name" value="lpxB"/>
    <property type="match status" value="1"/>
</dbReference>
<dbReference type="PANTHER" id="PTHR30372:SF4">
    <property type="entry name" value="LIPID-A-DISACCHARIDE SYNTHASE, MITOCHONDRIAL-RELATED"/>
    <property type="match status" value="1"/>
</dbReference>
<dbReference type="GO" id="GO:0005543">
    <property type="term" value="F:phospholipid binding"/>
    <property type="evidence" value="ECO:0007669"/>
    <property type="project" value="TreeGrafter"/>
</dbReference>
<keyword evidence="5 11" id="KW-0444">Lipid biosynthesis</keyword>
<dbReference type="EC" id="2.4.1.182" evidence="3 11"/>
<comment type="function">
    <text evidence="1 11">Condensation of UDP-2,3-diacylglucosamine and 2,3-diacylglucosamine-1-phosphate to form lipid A disaccharide, a precursor of lipid A, a phosphorylated glycolipid that anchors the lipopolysaccharide to the outer membrane of the cell.</text>
</comment>
<dbReference type="GO" id="GO:0016020">
    <property type="term" value="C:membrane"/>
    <property type="evidence" value="ECO:0007669"/>
    <property type="project" value="GOC"/>
</dbReference>
<sequence length="392" mass="43496">MTTLRIGIVAGEASGDILGADLIRALRRRHPDVEFEGVGGPLMLAEGMHSLCDMDRLSVMGLVEPLKRLPELLRIRRHLKSHFVQWQPHLVIGIDSPDFTLNIEAYLRARGITTMHYVSPSVWAWRRGRIKTIAKAVDHMLTLFPFEAEFYRDHGVPVTCVGHPLADQIELHDQGASCRQLLDVQPGHPVVALLPGSRSSEVGQLIGPFLDTAEWLRRKLPTIEFLIPAVNKERQAQILQQVADRSVDLPVRVLLGQSREVMAAADAVLMASGTSSLEALLLQRPMIVAYRFGKWSFALLSRLVKTPYFSLPNLLAGRALVPELLQEEVCAEVMGPLVLEQLSNENHREALLEDFREIHRQLSRNASEAAADVVLGLALGEGQGDKYSHGGK</sequence>
<protein>
    <recommendedName>
        <fullName evidence="4 11">Lipid-A-disaccharide synthase</fullName>
        <ecNumber evidence="3 11">2.4.1.182</ecNumber>
    </recommendedName>
</protein>
<dbReference type="InterPro" id="IPR003835">
    <property type="entry name" value="Glyco_trans_19"/>
</dbReference>
<dbReference type="GO" id="GO:0009245">
    <property type="term" value="P:lipid A biosynthetic process"/>
    <property type="evidence" value="ECO:0007669"/>
    <property type="project" value="UniProtKB-UniRule"/>
</dbReference>
<dbReference type="Proteomes" id="UP000596063">
    <property type="component" value="Chromosome"/>
</dbReference>
<proteinExistence type="inferred from homology"/>
<comment type="pathway">
    <text evidence="11">Bacterial outer membrane biogenesis; LPS lipid A biosynthesis.</text>
</comment>
<dbReference type="UniPathway" id="UPA00973"/>
<comment type="catalytic activity">
    <reaction evidence="10 11">
        <text>a lipid X + a UDP-2-N,3-O-bis[(3R)-3-hydroxyacyl]-alpha-D-glucosamine = a lipid A disaccharide + UDP + H(+)</text>
        <dbReference type="Rhea" id="RHEA:67828"/>
        <dbReference type="ChEBI" id="CHEBI:15378"/>
        <dbReference type="ChEBI" id="CHEBI:58223"/>
        <dbReference type="ChEBI" id="CHEBI:137748"/>
        <dbReference type="ChEBI" id="CHEBI:176338"/>
        <dbReference type="ChEBI" id="CHEBI:176343"/>
        <dbReference type="EC" id="2.4.1.182"/>
    </reaction>
</comment>
<name>A0A7T4UQA7_9GAMM</name>
<dbReference type="EMBL" id="CP066167">
    <property type="protein sequence ID" value="QQD17135.1"/>
    <property type="molecule type" value="Genomic_DNA"/>
</dbReference>
<evidence type="ECO:0000256" key="6">
    <source>
        <dbReference type="ARBA" id="ARBA00022556"/>
    </source>
</evidence>
<dbReference type="HAMAP" id="MF_00392">
    <property type="entry name" value="LpxB"/>
    <property type="match status" value="1"/>
</dbReference>
<evidence type="ECO:0000313" key="13">
    <source>
        <dbReference type="Proteomes" id="UP000596063"/>
    </source>
</evidence>
<evidence type="ECO:0000256" key="2">
    <source>
        <dbReference type="ARBA" id="ARBA00007868"/>
    </source>
</evidence>
<dbReference type="SUPFAM" id="SSF53756">
    <property type="entry name" value="UDP-Glycosyltransferase/glycogen phosphorylase"/>
    <property type="match status" value="1"/>
</dbReference>
<dbReference type="AlphaFoldDB" id="A0A7T4UQA7"/>
<evidence type="ECO:0000256" key="3">
    <source>
        <dbReference type="ARBA" id="ARBA00012687"/>
    </source>
</evidence>
<evidence type="ECO:0000256" key="5">
    <source>
        <dbReference type="ARBA" id="ARBA00022516"/>
    </source>
</evidence>
<evidence type="ECO:0000256" key="11">
    <source>
        <dbReference type="HAMAP-Rule" id="MF_00392"/>
    </source>
</evidence>
<keyword evidence="9 11" id="KW-0443">Lipid metabolism</keyword>
<keyword evidence="6 11" id="KW-0441">Lipid A biosynthesis</keyword>